<accession>A0A899NHJ5</accession>
<evidence type="ECO:0000256" key="1">
    <source>
        <dbReference type="SAM" id="MobiDB-lite"/>
    </source>
</evidence>
<feature type="region of interest" description="Disordered" evidence="1">
    <location>
        <begin position="233"/>
        <end position="259"/>
    </location>
</feature>
<name>A0A899NHJ5_PROST</name>
<reference evidence="2" key="1">
    <citation type="submission" date="2020-07" db="EMBL/GenBank/DDBJ databases">
        <title>Persistence and transmission of plasmid-borne blaNDM genes carried by diverse species of Enterobacterium in a Chinese goose farm.</title>
        <authorList>
            <person name="Fang L.-X."/>
            <person name="Cen D.-J."/>
        </authorList>
    </citation>
    <scope>NUCLEOTIDE SEQUENCE</scope>
    <source>
        <strain evidence="2">M2</strain>
        <plasmid evidence="2">pM2-1</plasmid>
    </source>
</reference>
<protein>
    <submittedName>
        <fullName evidence="2">Uncharacterized protein</fullName>
    </submittedName>
</protein>
<organism evidence="2">
    <name type="scientific">Providencia stuartii</name>
    <dbReference type="NCBI Taxonomy" id="588"/>
    <lineage>
        <taxon>Bacteria</taxon>
        <taxon>Pseudomonadati</taxon>
        <taxon>Pseudomonadota</taxon>
        <taxon>Gammaproteobacteria</taxon>
        <taxon>Enterobacterales</taxon>
        <taxon>Morganellaceae</taxon>
        <taxon>Providencia</taxon>
    </lineage>
</organism>
<dbReference type="RefSeq" id="WP_223307992.1">
    <property type="nucleotide sequence ID" value="NZ_MT813046.1"/>
</dbReference>
<keyword evidence="2" id="KW-0614">Plasmid</keyword>
<proteinExistence type="predicted"/>
<geneLocation type="plasmid" evidence="2">
    <name>pM2-1</name>
</geneLocation>
<evidence type="ECO:0000313" key="2">
    <source>
        <dbReference type="EMBL" id="QSM62263.1"/>
    </source>
</evidence>
<sequence length="259" mass="30295">MNKTKGCLIANFATVPKISYDQNYNPVEKEVTPFENFKKVLGRSEKKEFSTDFTLVDKQEKLIKAYLQDHRHHIEDKREIYGINSKIHALTSENRTFTKEEIVTEVRANLKSKSILGDEIGSIRGMKIAKGELLKLEEGLQIKTGFFKKETFEKGTELKVLDAYKMKDKPMIKARINDMEYEIPFEKLSVKYSDRYFTEFKDQSAHRFTARNKTEVYSEYREQLLKQKITAPEENLNAPNHKMKLQSNLNTTPRNTPRI</sequence>
<feature type="compositionally biased region" description="Polar residues" evidence="1">
    <location>
        <begin position="245"/>
        <end position="259"/>
    </location>
</feature>
<dbReference type="GeneID" id="92277018"/>
<dbReference type="EMBL" id="MT813046">
    <property type="protein sequence ID" value="QSM62263.1"/>
    <property type="molecule type" value="Genomic_DNA"/>
</dbReference>
<dbReference type="AlphaFoldDB" id="A0A899NHJ5"/>
<gene>
    <name evidence="2" type="ORF">EKPLLCFL_00028</name>
</gene>